<dbReference type="VEuPathDB" id="FungiDB:SAPIO_CDS0892"/>
<dbReference type="RefSeq" id="XP_016645846.1">
    <property type="nucleotide sequence ID" value="XM_016783572.1"/>
</dbReference>
<gene>
    <name evidence="1" type="ORF">SAPIO_CDS0892</name>
</gene>
<evidence type="ECO:0000313" key="1">
    <source>
        <dbReference type="EMBL" id="KEZ46047.1"/>
    </source>
</evidence>
<name>A0A084GFD5_PSEDA</name>
<reference evidence="1 2" key="1">
    <citation type="journal article" date="2014" name="Genome Announc.">
        <title>Draft genome sequence of the pathogenic fungus Scedosporium apiospermum.</title>
        <authorList>
            <person name="Vandeputte P."/>
            <person name="Ghamrawi S."/>
            <person name="Rechenmann M."/>
            <person name="Iltis A."/>
            <person name="Giraud S."/>
            <person name="Fleury M."/>
            <person name="Thornton C."/>
            <person name="Delhaes L."/>
            <person name="Meyer W."/>
            <person name="Papon N."/>
            <person name="Bouchara J.P."/>
        </authorList>
    </citation>
    <scope>NUCLEOTIDE SEQUENCE [LARGE SCALE GENOMIC DNA]</scope>
    <source>
        <strain evidence="1 2">IHEM 14462</strain>
    </source>
</reference>
<dbReference type="Proteomes" id="UP000028545">
    <property type="component" value="Unassembled WGS sequence"/>
</dbReference>
<evidence type="ECO:0000313" key="2">
    <source>
        <dbReference type="Proteomes" id="UP000028545"/>
    </source>
</evidence>
<dbReference type="AlphaFoldDB" id="A0A084GFD5"/>
<dbReference type="InterPro" id="IPR014942">
    <property type="entry name" value="AbiEii"/>
</dbReference>
<comment type="caution">
    <text evidence="1">The sequence shown here is derived from an EMBL/GenBank/DDBJ whole genome shotgun (WGS) entry which is preliminary data.</text>
</comment>
<protein>
    <submittedName>
        <fullName evidence="1">Uncharacterized protein</fullName>
    </submittedName>
</protein>
<keyword evidence="2" id="KW-1185">Reference proteome</keyword>
<dbReference type="EMBL" id="JOWA01000044">
    <property type="protein sequence ID" value="KEZ46047.1"/>
    <property type="molecule type" value="Genomic_DNA"/>
</dbReference>
<dbReference type="Gene3D" id="3.30.460.40">
    <property type="match status" value="1"/>
</dbReference>
<sequence length="237" mass="26933">MASSSSSQSQGARYFGETSPQDLKELERNALGAKRSHMATAASYLEEAFEGQYYAWFGGWALNLRGSRRETRDIDLLVLANDVGKVRATLASYPWAILSFYEIIGSIQERMFVDIGENGQVVGVDIVLSGRLDTPVLGDEGSYELIQPSFTTPQGSEVPVIHLTWQVEGKLGAWISRKKMSDFDDLVFLFQKYGDEIIQWSEHLDMQRRLDFYGLYEVVVEDNRLLERMKKVLRLDD</sequence>
<dbReference type="HOGENOM" id="CLU_1171198_0_0_1"/>
<dbReference type="OrthoDB" id="10066232at2759"/>
<dbReference type="GeneID" id="27719044"/>
<dbReference type="InterPro" id="IPR043519">
    <property type="entry name" value="NT_sf"/>
</dbReference>
<proteinExistence type="predicted"/>
<dbReference type="KEGG" id="sapo:SAPIO_CDS0892"/>
<dbReference type="OMA" id="MRETFYA"/>
<organism evidence="1 2">
    <name type="scientific">Pseudallescheria apiosperma</name>
    <name type="common">Scedosporium apiospermum</name>
    <dbReference type="NCBI Taxonomy" id="563466"/>
    <lineage>
        <taxon>Eukaryota</taxon>
        <taxon>Fungi</taxon>
        <taxon>Dikarya</taxon>
        <taxon>Ascomycota</taxon>
        <taxon>Pezizomycotina</taxon>
        <taxon>Sordariomycetes</taxon>
        <taxon>Hypocreomycetidae</taxon>
        <taxon>Microascales</taxon>
        <taxon>Microascaceae</taxon>
        <taxon>Scedosporium</taxon>
    </lineage>
</organism>
<dbReference type="SUPFAM" id="SSF81301">
    <property type="entry name" value="Nucleotidyltransferase"/>
    <property type="match status" value="1"/>
</dbReference>
<accession>A0A084GFD5</accession>
<dbReference type="Pfam" id="PF08843">
    <property type="entry name" value="AbiEii"/>
    <property type="match status" value="1"/>
</dbReference>